<dbReference type="Proteomes" id="UP000237481">
    <property type="component" value="Unassembled WGS sequence"/>
</dbReference>
<feature type="transmembrane region" description="Helical" evidence="7">
    <location>
        <begin position="205"/>
        <end position="227"/>
    </location>
</feature>
<evidence type="ECO:0000256" key="5">
    <source>
        <dbReference type="ARBA" id="ARBA00022989"/>
    </source>
</evidence>
<comment type="pathway">
    <text evidence="2">Secondary metabolite biosynthesis.</text>
</comment>
<dbReference type="EMBL" id="PKSG01001018">
    <property type="protein sequence ID" value="POR31656.1"/>
    <property type="molecule type" value="Genomic_DNA"/>
</dbReference>
<name>A0A2S4KNB0_9HYPO</name>
<keyword evidence="4 7" id="KW-0812">Transmembrane</keyword>
<keyword evidence="9" id="KW-1185">Reference proteome</keyword>
<dbReference type="GO" id="GO:0016020">
    <property type="term" value="C:membrane"/>
    <property type="evidence" value="ECO:0007669"/>
    <property type="project" value="UniProtKB-SubCell"/>
</dbReference>
<comment type="subcellular location">
    <subcellularLocation>
        <location evidence="1">Membrane</location>
        <topology evidence="1">Multi-pass membrane protein</topology>
    </subcellularLocation>
</comment>
<evidence type="ECO:0000256" key="3">
    <source>
        <dbReference type="ARBA" id="ARBA00006757"/>
    </source>
</evidence>
<comment type="caution">
    <text evidence="8">The sequence shown here is derived from an EMBL/GenBank/DDBJ whole genome shotgun (WGS) entry which is preliminary data.</text>
</comment>
<evidence type="ECO:0000256" key="4">
    <source>
        <dbReference type="ARBA" id="ARBA00022692"/>
    </source>
</evidence>
<sequence length="241" mass="26340">MDGFAGSQPPPAYQDVIWLADTLVTLMGIGWIINYAAMIRHSYEGETYCMGIVPLCNNIGWELVYTLVYPSSNRVELAVFAAGVMLNVIIMVSAARAAKTEWTHSPLVANHTSLIFLGGTFVCFAGHVALAAEIGPALAYSWGAVICQLVLSIGGVCQLLQRYTTRGTSWTLWLSRFLGSCCTVGFAFLRWKYWPEAFGWLAGPLVLWSLATFLLADVTYGVCLHLVSQAETLPGKMSKLE</sequence>
<dbReference type="STRING" id="94208.A0A2S4KNB0"/>
<reference evidence="8 9" key="1">
    <citation type="submission" date="2018-01" db="EMBL/GenBank/DDBJ databases">
        <title>Harnessing the power of phylogenomics to disentangle the directionality and signatures of interkingdom host jumping in the parasitic fungal genus Tolypocladium.</title>
        <authorList>
            <person name="Quandt C.A."/>
            <person name="Patterson W."/>
            <person name="Spatafora J.W."/>
        </authorList>
    </citation>
    <scope>NUCLEOTIDE SEQUENCE [LARGE SCALE GENOMIC DNA]</scope>
    <source>
        <strain evidence="8 9">NRBC 100945</strain>
    </source>
</reference>
<evidence type="ECO:0000256" key="2">
    <source>
        <dbReference type="ARBA" id="ARBA00005179"/>
    </source>
</evidence>
<dbReference type="GO" id="GO:0016829">
    <property type="term" value="F:lyase activity"/>
    <property type="evidence" value="ECO:0007669"/>
    <property type="project" value="InterPro"/>
</dbReference>
<keyword evidence="6 7" id="KW-0472">Membrane</keyword>
<comment type="similarity">
    <text evidence="3">Belongs to the paxB family.</text>
</comment>
<feature type="transmembrane region" description="Helical" evidence="7">
    <location>
        <begin position="107"/>
        <end position="132"/>
    </location>
</feature>
<feature type="transmembrane region" description="Helical" evidence="7">
    <location>
        <begin position="172"/>
        <end position="193"/>
    </location>
</feature>
<dbReference type="AlphaFoldDB" id="A0A2S4KNB0"/>
<evidence type="ECO:0000256" key="7">
    <source>
        <dbReference type="SAM" id="Phobius"/>
    </source>
</evidence>
<accession>A0A2S4KNB0</accession>
<proteinExistence type="inferred from homology"/>
<feature type="transmembrane region" description="Helical" evidence="7">
    <location>
        <begin position="138"/>
        <end position="160"/>
    </location>
</feature>
<organism evidence="8 9">
    <name type="scientific">Tolypocladium paradoxum</name>
    <dbReference type="NCBI Taxonomy" id="94208"/>
    <lineage>
        <taxon>Eukaryota</taxon>
        <taxon>Fungi</taxon>
        <taxon>Dikarya</taxon>
        <taxon>Ascomycota</taxon>
        <taxon>Pezizomycotina</taxon>
        <taxon>Sordariomycetes</taxon>
        <taxon>Hypocreomycetidae</taxon>
        <taxon>Hypocreales</taxon>
        <taxon>Ophiocordycipitaceae</taxon>
        <taxon>Tolypocladium</taxon>
    </lineage>
</organism>
<dbReference type="OrthoDB" id="5294024at2759"/>
<evidence type="ECO:0000313" key="8">
    <source>
        <dbReference type="EMBL" id="POR31656.1"/>
    </source>
</evidence>
<feature type="transmembrane region" description="Helical" evidence="7">
    <location>
        <begin position="48"/>
        <end position="69"/>
    </location>
</feature>
<dbReference type="PANTHER" id="PTHR42038:SF2">
    <property type="entry name" value="TERPENE CYCLASE AUSL"/>
    <property type="match status" value="1"/>
</dbReference>
<feature type="transmembrane region" description="Helical" evidence="7">
    <location>
        <begin position="75"/>
        <end position="95"/>
    </location>
</feature>
<evidence type="ECO:0000256" key="6">
    <source>
        <dbReference type="ARBA" id="ARBA00023136"/>
    </source>
</evidence>
<dbReference type="Pfam" id="PF25129">
    <property type="entry name" value="Pyr4-TMTC"/>
    <property type="match status" value="1"/>
</dbReference>
<dbReference type="InterPro" id="IPR039020">
    <property type="entry name" value="PaxB-like"/>
</dbReference>
<evidence type="ECO:0000256" key="1">
    <source>
        <dbReference type="ARBA" id="ARBA00004141"/>
    </source>
</evidence>
<keyword evidence="5 7" id="KW-1133">Transmembrane helix</keyword>
<evidence type="ECO:0000313" key="9">
    <source>
        <dbReference type="Proteomes" id="UP000237481"/>
    </source>
</evidence>
<protein>
    <submittedName>
        <fullName evidence="8">Terpene cyclase</fullName>
    </submittedName>
</protein>
<gene>
    <name evidence="8" type="ORF">TPAR_08121</name>
</gene>
<feature type="transmembrane region" description="Helical" evidence="7">
    <location>
        <begin position="16"/>
        <end position="36"/>
    </location>
</feature>
<dbReference type="PANTHER" id="PTHR42038">
    <property type="match status" value="1"/>
</dbReference>